<feature type="compositionally biased region" description="Basic residues" evidence="5">
    <location>
        <begin position="223"/>
        <end position="251"/>
    </location>
</feature>
<protein>
    <recommendedName>
        <fullName evidence="4">Small ribosomal subunit protein mS38</fullName>
    </recommendedName>
</protein>
<dbReference type="AlphaFoldDB" id="A0A165YT18"/>
<feature type="domain" description="Ribosomal protein mS38 C-terminal" evidence="6">
    <location>
        <begin position="218"/>
        <end position="251"/>
    </location>
</feature>
<comment type="similarity">
    <text evidence="3">Belongs to the mitochondrion-specific ribosomal protein mS38 family.</text>
</comment>
<dbReference type="OrthoDB" id="3268560at2759"/>
<accession>A0A165YT18</accession>
<feature type="region of interest" description="Disordered" evidence="5">
    <location>
        <begin position="128"/>
        <end position="163"/>
    </location>
</feature>
<keyword evidence="8" id="KW-1185">Reference proteome</keyword>
<sequence length="251" mass="28090">MSSTLTRIFQQTSNVSLLASRRSYSFFSSKPGRGGRYFNSTKPPKVPATATATSATTEKVVQVDGGNGSEQKAVAEEPSSPAIPNLQHNLLPLPPHRSLSSQSLNMHNFFSLHRPLLLVTQPMTSLFESPTSPLLLSPSSSSSLKDQQTLMDELERRDSQDLSPEADAEAARLLARALVVHRVGSTLDWENVLAHLGDKESMLNRRAVEDEIVRGRILMDSTKRKRRKKMTKHKLKKRRKLQRADRRRLGK</sequence>
<evidence type="ECO:0000256" key="1">
    <source>
        <dbReference type="ARBA" id="ARBA00004173"/>
    </source>
</evidence>
<proteinExistence type="inferred from homology"/>
<evidence type="ECO:0000256" key="4">
    <source>
        <dbReference type="ARBA" id="ARBA00035682"/>
    </source>
</evidence>
<dbReference type="GO" id="GO:0005739">
    <property type="term" value="C:mitochondrion"/>
    <property type="evidence" value="ECO:0007669"/>
    <property type="project" value="UniProtKB-SubCell"/>
</dbReference>
<feature type="region of interest" description="Disordered" evidence="5">
    <location>
        <begin position="222"/>
        <end position="251"/>
    </location>
</feature>
<evidence type="ECO:0000256" key="3">
    <source>
        <dbReference type="ARBA" id="ARBA00035647"/>
    </source>
</evidence>
<feature type="compositionally biased region" description="Low complexity" evidence="5">
    <location>
        <begin position="128"/>
        <end position="144"/>
    </location>
</feature>
<dbReference type="STRING" id="1314776.A0A165YT18"/>
<organism evidence="7 8">
    <name type="scientific">Sistotremastrum suecicum HHB10207 ss-3</name>
    <dbReference type="NCBI Taxonomy" id="1314776"/>
    <lineage>
        <taxon>Eukaryota</taxon>
        <taxon>Fungi</taxon>
        <taxon>Dikarya</taxon>
        <taxon>Basidiomycota</taxon>
        <taxon>Agaricomycotina</taxon>
        <taxon>Agaricomycetes</taxon>
        <taxon>Sistotremastrales</taxon>
        <taxon>Sistotremastraceae</taxon>
        <taxon>Sistotremastrum</taxon>
    </lineage>
</organism>
<name>A0A165YT18_9AGAM</name>
<comment type="subcellular location">
    <subcellularLocation>
        <location evidence="1">Mitochondrion</location>
    </subcellularLocation>
</comment>
<dbReference type="EMBL" id="KV428232">
    <property type="protein sequence ID" value="KZT33576.1"/>
    <property type="molecule type" value="Genomic_DNA"/>
</dbReference>
<dbReference type="Pfam" id="PF08213">
    <property type="entry name" value="COX24_C"/>
    <property type="match status" value="1"/>
</dbReference>
<dbReference type="PANTHER" id="PTHR32035">
    <property type="entry name" value="AURORA KINASE A-INTERACTING PROTEIN"/>
    <property type="match status" value="1"/>
</dbReference>
<dbReference type="PANTHER" id="PTHR32035:SF3">
    <property type="entry name" value="SMALL RIBOSOMAL SUBUNIT PROTEIN MS38"/>
    <property type="match status" value="1"/>
</dbReference>
<dbReference type="Proteomes" id="UP000076798">
    <property type="component" value="Unassembled WGS sequence"/>
</dbReference>
<evidence type="ECO:0000259" key="6">
    <source>
        <dbReference type="SMART" id="SM01155"/>
    </source>
</evidence>
<dbReference type="InterPro" id="IPR013177">
    <property type="entry name" value="Ribosomal_mS38_C"/>
</dbReference>
<evidence type="ECO:0000313" key="7">
    <source>
        <dbReference type="EMBL" id="KZT33576.1"/>
    </source>
</evidence>
<evidence type="ECO:0000313" key="8">
    <source>
        <dbReference type="Proteomes" id="UP000076798"/>
    </source>
</evidence>
<dbReference type="SMART" id="SM01155">
    <property type="entry name" value="DUF1713"/>
    <property type="match status" value="1"/>
</dbReference>
<reference evidence="7 8" key="1">
    <citation type="journal article" date="2016" name="Mol. Biol. Evol.">
        <title>Comparative Genomics of Early-Diverging Mushroom-Forming Fungi Provides Insights into the Origins of Lignocellulose Decay Capabilities.</title>
        <authorList>
            <person name="Nagy L.G."/>
            <person name="Riley R."/>
            <person name="Tritt A."/>
            <person name="Adam C."/>
            <person name="Daum C."/>
            <person name="Floudas D."/>
            <person name="Sun H."/>
            <person name="Yadav J.S."/>
            <person name="Pangilinan J."/>
            <person name="Larsson K.H."/>
            <person name="Matsuura K."/>
            <person name="Barry K."/>
            <person name="Labutti K."/>
            <person name="Kuo R."/>
            <person name="Ohm R.A."/>
            <person name="Bhattacharya S.S."/>
            <person name="Shirouzu T."/>
            <person name="Yoshinaga Y."/>
            <person name="Martin F.M."/>
            <person name="Grigoriev I.V."/>
            <person name="Hibbett D.S."/>
        </authorList>
    </citation>
    <scope>NUCLEOTIDE SEQUENCE [LARGE SCALE GENOMIC DNA]</scope>
    <source>
        <strain evidence="7 8">HHB10207 ss-3</strain>
    </source>
</reference>
<evidence type="ECO:0000256" key="2">
    <source>
        <dbReference type="ARBA" id="ARBA00023128"/>
    </source>
</evidence>
<feature type="compositionally biased region" description="Low complexity" evidence="5">
    <location>
        <begin position="41"/>
        <end position="54"/>
    </location>
</feature>
<evidence type="ECO:0000256" key="5">
    <source>
        <dbReference type="SAM" id="MobiDB-lite"/>
    </source>
</evidence>
<gene>
    <name evidence="7" type="ORF">SISSUDRAFT_397672</name>
</gene>
<feature type="region of interest" description="Disordered" evidence="5">
    <location>
        <begin position="32"/>
        <end position="54"/>
    </location>
</feature>
<keyword evidence="2" id="KW-0496">Mitochondrion</keyword>